<sequence length="261" mass="27492">MSRPPRFAGKVAIVTGASTGLGPVMARMLVEEGAMVVMAARRLEMVAAEAEAIGPDAIAVQADVTNEADVIAMVGAAMSRWGQVDILLNNAAVPGTDKFIWEQTVDNFLDTYKVDCMAAMLCSKAVLNASMLERKSGAIVNFSSGAGWDGLVRKSHYSAAKGALRVLTKVIAKEVGEFGIRCNCVVPGAIETELMVNYMKRIAGEKGVTPEEIKAGLTGTVALRTFSTTEDVANLALFLASDEARTITGQSINVDGGQVMS</sequence>
<evidence type="ECO:0000313" key="2">
    <source>
        <dbReference type="EMBL" id="MEJ6010934.1"/>
    </source>
</evidence>
<name>A0ABU8SAJ0_9SPHN</name>
<dbReference type="InterPro" id="IPR020904">
    <property type="entry name" value="Sc_DH/Rdtase_CS"/>
</dbReference>
<dbReference type="Proteomes" id="UP001379235">
    <property type="component" value="Unassembled WGS sequence"/>
</dbReference>
<dbReference type="CDD" id="cd05233">
    <property type="entry name" value="SDR_c"/>
    <property type="match status" value="1"/>
</dbReference>
<dbReference type="Gene3D" id="3.40.50.720">
    <property type="entry name" value="NAD(P)-binding Rossmann-like Domain"/>
    <property type="match status" value="1"/>
</dbReference>
<reference evidence="2 3" key="1">
    <citation type="submission" date="2024-03" db="EMBL/GenBank/DDBJ databases">
        <authorList>
            <person name="Jo J.-H."/>
        </authorList>
    </citation>
    <scope>NUCLEOTIDE SEQUENCE [LARGE SCALE GENOMIC DNA]</scope>
    <source>
        <strain evidence="2 3">AS3R-12</strain>
    </source>
</reference>
<gene>
    <name evidence="2" type="ORF">WG900_13510</name>
</gene>
<dbReference type="RefSeq" id="WP_339967787.1">
    <property type="nucleotide sequence ID" value="NZ_JBBHJY010000007.1"/>
</dbReference>
<dbReference type="InterPro" id="IPR036291">
    <property type="entry name" value="NAD(P)-bd_dom_sf"/>
</dbReference>
<proteinExistence type="inferred from homology"/>
<evidence type="ECO:0000256" key="1">
    <source>
        <dbReference type="ARBA" id="ARBA00006484"/>
    </source>
</evidence>
<dbReference type="PROSITE" id="PS00061">
    <property type="entry name" value="ADH_SHORT"/>
    <property type="match status" value="1"/>
</dbReference>
<dbReference type="InterPro" id="IPR050259">
    <property type="entry name" value="SDR"/>
</dbReference>
<accession>A0ABU8SAJ0</accession>
<dbReference type="PRINTS" id="PR00081">
    <property type="entry name" value="GDHRDH"/>
</dbReference>
<organism evidence="2 3">
    <name type="scientific">Novosphingobium aquae</name>
    <dbReference type="NCBI Taxonomy" id="3133435"/>
    <lineage>
        <taxon>Bacteria</taxon>
        <taxon>Pseudomonadati</taxon>
        <taxon>Pseudomonadota</taxon>
        <taxon>Alphaproteobacteria</taxon>
        <taxon>Sphingomonadales</taxon>
        <taxon>Sphingomonadaceae</taxon>
        <taxon>Novosphingobium</taxon>
    </lineage>
</organism>
<dbReference type="PRINTS" id="PR00080">
    <property type="entry name" value="SDRFAMILY"/>
</dbReference>
<dbReference type="SUPFAM" id="SSF51735">
    <property type="entry name" value="NAD(P)-binding Rossmann-fold domains"/>
    <property type="match status" value="1"/>
</dbReference>
<keyword evidence="2" id="KW-0560">Oxidoreductase</keyword>
<comment type="caution">
    <text evidence="2">The sequence shown here is derived from an EMBL/GenBank/DDBJ whole genome shotgun (WGS) entry which is preliminary data.</text>
</comment>
<dbReference type="EC" id="1.-.-.-" evidence="2"/>
<evidence type="ECO:0000313" key="3">
    <source>
        <dbReference type="Proteomes" id="UP001379235"/>
    </source>
</evidence>
<dbReference type="InterPro" id="IPR002347">
    <property type="entry name" value="SDR_fam"/>
</dbReference>
<dbReference type="Pfam" id="PF13561">
    <property type="entry name" value="adh_short_C2"/>
    <property type="match status" value="1"/>
</dbReference>
<keyword evidence="3" id="KW-1185">Reference proteome</keyword>
<protein>
    <submittedName>
        <fullName evidence="2">SDR family oxidoreductase</fullName>
        <ecNumber evidence="2">1.-.-.-</ecNumber>
    </submittedName>
</protein>
<dbReference type="GO" id="GO:0016491">
    <property type="term" value="F:oxidoreductase activity"/>
    <property type="evidence" value="ECO:0007669"/>
    <property type="project" value="UniProtKB-KW"/>
</dbReference>
<comment type="similarity">
    <text evidence="1">Belongs to the short-chain dehydrogenases/reductases (SDR) family.</text>
</comment>
<dbReference type="PANTHER" id="PTHR42879">
    <property type="entry name" value="3-OXOACYL-(ACYL-CARRIER-PROTEIN) REDUCTASE"/>
    <property type="match status" value="1"/>
</dbReference>
<dbReference type="EMBL" id="JBBHJY010000007">
    <property type="protein sequence ID" value="MEJ6010934.1"/>
    <property type="molecule type" value="Genomic_DNA"/>
</dbReference>